<comment type="cofactor">
    <cofactor evidence="1">
        <name>Mn(2+)</name>
        <dbReference type="ChEBI" id="CHEBI:29035"/>
    </cofactor>
</comment>
<reference evidence="12" key="1">
    <citation type="submission" date="2021-04" db="EMBL/GenBank/DDBJ databases">
        <title>Genomic sequence of Actinosynnema pretiosum subsp. pretiosum ATCC 31280 (C-14919).</title>
        <authorList>
            <person name="Bai L."/>
            <person name="Wang X."/>
            <person name="Xiao Y."/>
        </authorList>
    </citation>
    <scope>NUCLEOTIDE SEQUENCE</scope>
    <source>
        <strain evidence="12">ATCC 31280</strain>
    </source>
</reference>
<evidence type="ECO:0000256" key="7">
    <source>
        <dbReference type="ARBA" id="ARBA00039022"/>
    </source>
</evidence>
<proteinExistence type="inferred from homology"/>
<evidence type="ECO:0000256" key="4">
    <source>
        <dbReference type="ARBA" id="ARBA00022676"/>
    </source>
</evidence>
<evidence type="ECO:0000256" key="2">
    <source>
        <dbReference type="ARBA" id="ARBA00001946"/>
    </source>
</evidence>
<dbReference type="Pfam" id="PF00535">
    <property type="entry name" value="Glycos_transf_2"/>
    <property type="match status" value="1"/>
</dbReference>
<protein>
    <recommendedName>
        <fullName evidence="8">Glucosyl-3-phosphoglycerate synthase</fullName>
        <ecNumber evidence="7">2.4.1.266</ecNumber>
    </recommendedName>
</protein>
<dbReference type="SUPFAM" id="SSF53448">
    <property type="entry name" value="Nucleotide-diphospho-sugar transferases"/>
    <property type="match status" value="1"/>
</dbReference>
<gene>
    <name evidence="12" type="ORF">KCV87_19050</name>
</gene>
<keyword evidence="4" id="KW-0328">Glycosyltransferase</keyword>
<dbReference type="GO" id="GO:0016757">
    <property type="term" value="F:glycosyltransferase activity"/>
    <property type="evidence" value="ECO:0007669"/>
    <property type="project" value="UniProtKB-KW"/>
</dbReference>
<dbReference type="AlphaFoldDB" id="A0AA45L2J8"/>
<dbReference type="InterPro" id="IPR050256">
    <property type="entry name" value="Glycosyltransferase_2"/>
</dbReference>
<evidence type="ECO:0000256" key="10">
    <source>
        <dbReference type="ARBA" id="ARBA00048997"/>
    </source>
</evidence>
<dbReference type="Proteomes" id="UP000677152">
    <property type="component" value="Chromosome"/>
</dbReference>
<feature type="domain" description="Glycosyltransferase 2-like" evidence="11">
    <location>
        <begin position="27"/>
        <end position="150"/>
    </location>
</feature>
<dbReference type="Gene3D" id="3.90.550.10">
    <property type="entry name" value="Spore Coat Polysaccharide Biosynthesis Protein SpsA, Chain A"/>
    <property type="match status" value="1"/>
</dbReference>
<comment type="cofactor">
    <cofactor evidence="2">
        <name>Mg(2+)</name>
        <dbReference type="ChEBI" id="CHEBI:18420"/>
    </cofactor>
</comment>
<dbReference type="InterPro" id="IPR001173">
    <property type="entry name" value="Glyco_trans_2-like"/>
</dbReference>
<dbReference type="InterPro" id="IPR029044">
    <property type="entry name" value="Nucleotide-diphossugar_trans"/>
</dbReference>
<evidence type="ECO:0000256" key="9">
    <source>
        <dbReference type="ARBA" id="ARBA00048689"/>
    </source>
</evidence>
<evidence type="ECO:0000256" key="1">
    <source>
        <dbReference type="ARBA" id="ARBA00001936"/>
    </source>
</evidence>
<comment type="catalytic activity">
    <reaction evidence="9">
        <text>(2R)-3-phosphoglycerate + UDP-alpha-D-glucose = (2R)-2-O-(alpha-D-glucopyranosyl)-3-phospho-glycerate + UDP + H(+)</text>
        <dbReference type="Rhea" id="RHEA:31319"/>
        <dbReference type="ChEBI" id="CHEBI:15378"/>
        <dbReference type="ChEBI" id="CHEBI:58223"/>
        <dbReference type="ChEBI" id="CHEBI:58272"/>
        <dbReference type="ChEBI" id="CHEBI:58885"/>
        <dbReference type="ChEBI" id="CHEBI:62600"/>
        <dbReference type="EC" id="2.4.1.266"/>
    </reaction>
    <physiologicalReaction direction="left-to-right" evidence="9">
        <dbReference type="Rhea" id="RHEA:31320"/>
    </physiologicalReaction>
</comment>
<evidence type="ECO:0000313" key="12">
    <source>
        <dbReference type="EMBL" id="QUF01660.1"/>
    </source>
</evidence>
<accession>A0AA45L2J8</accession>
<organism evidence="12 13">
    <name type="scientific">Actinosynnema pretiosum subsp. pretiosum</name>
    <dbReference type="NCBI Taxonomy" id="103721"/>
    <lineage>
        <taxon>Bacteria</taxon>
        <taxon>Bacillati</taxon>
        <taxon>Actinomycetota</taxon>
        <taxon>Actinomycetes</taxon>
        <taxon>Pseudonocardiales</taxon>
        <taxon>Pseudonocardiaceae</taxon>
        <taxon>Actinosynnema</taxon>
    </lineage>
</organism>
<keyword evidence="5" id="KW-0808">Transferase</keyword>
<evidence type="ECO:0000313" key="13">
    <source>
        <dbReference type="Proteomes" id="UP000677152"/>
    </source>
</evidence>
<comment type="similarity">
    <text evidence="3">Belongs to the glycosyltransferase 2 family.</text>
</comment>
<evidence type="ECO:0000256" key="6">
    <source>
        <dbReference type="ARBA" id="ARBA00022842"/>
    </source>
</evidence>
<dbReference type="PANTHER" id="PTHR48090">
    <property type="entry name" value="UNDECAPRENYL-PHOSPHATE 4-DEOXY-4-FORMAMIDO-L-ARABINOSE TRANSFERASE-RELATED"/>
    <property type="match status" value="1"/>
</dbReference>
<evidence type="ECO:0000259" key="11">
    <source>
        <dbReference type="Pfam" id="PF00535"/>
    </source>
</evidence>
<comment type="catalytic activity">
    <reaction evidence="10">
        <text>an NDP-alpha-D-glucose + (2R)-3-phosphoglycerate = (2R)-2-O-(alpha-D-glucopyranosyl)-3-phospho-glycerate + a ribonucleoside 5'-diphosphate + H(+)</text>
        <dbReference type="Rhea" id="RHEA:47244"/>
        <dbReference type="ChEBI" id="CHEBI:15378"/>
        <dbReference type="ChEBI" id="CHEBI:57930"/>
        <dbReference type="ChEBI" id="CHEBI:58272"/>
        <dbReference type="ChEBI" id="CHEBI:62600"/>
        <dbReference type="ChEBI" id="CHEBI:76533"/>
        <dbReference type="EC" id="2.4.1.266"/>
    </reaction>
    <physiologicalReaction direction="left-to-right" evidence="10">
        <dbReference type="Rhea" id="RHEA:47245"/>
    </physiologicalReaction>
</comment>
<keyword evidence="6" id="KW-0460">Magnesium</keyword>
<sequence>MRRPDTTDAVVDVAPSRRTVRRPRSVSVVVTAHGLEPTAGVVVEDALRGLEELGVPGEVVVVVGRADRTAQVALTAGASVVESRPGRGAAVLAGVAASRGDVVCLLDGDVRYFGDPPLVPLLVEPILGGLADACVSDLYWRPPHPRLWLHGFFAPLIGRVYPELLPKAGSTPWSGQRAALRALWPAELPDGATADLALLLHWNREAALLRPVLADDWTAPGRPRLEPSRADLDLVVADALAHGRIDETGAKALPDWFEAVQSGAGERWGDVVDPVDFAAAERDVLEEALRELRAHGL</sequence>
<dbReference type="EC" id="2.4.1.266" evidence="7"/>
<evidence type="ECO:0000256" key="5">
    <source>
        <dbReference type="ARBA" id="ARBA00022679"/>
    </source>
</evidence>
<dbReference type="PANTHER" id="PTHR48090:SF10">
    <property type="entry name" value="GLUCOSYL-3-PHOSPHOGLYCERATE SYNTHASE"/>
    <property type="match status" value="1"/>
</dbReference>
<evidence type="ECO:0000256" key="3">
    <source>
        <dbReference type="ARBA" id="ARBA00006739"/>
    </source>
</evidence>
<dbReference type="EMBL" id="CP073249">
    <property type="protein sequence ID" value="QUF01660.1"/>
    <property type="molecule type" value="Genomic_DNA"/>
</dbReference>
<name>A0AA45L2J8_9PSEU</name>
<evidence type="ECO:0000256" key="8">
    <source>
        <dbReference type="ARBA" id="ARBA00040894"/>
    </source>
</evidence>